<organism evidence="1 2">
    <name type="scientific">Zarea fungicola</name>
    <dbReference type="NCBI Taxonomy" id="93591"/>
    <lineage>
        <taxon>Eukaryota</taxon>
        <taxon>Fungi</taxon>
        <taxon>Dikarya</taxon>
        <taxon>Ascomycota</taxon>
        <taxon>Pezizomycotina</taxon>
        <taxon>Sordariomycetes</taxon>
        <taxon>Hypocreomycetidae</taxon>
        <taxon>Hypocreales</taxon>
        <taxon>Cordycipitaceae</taxon>
        <taxon>Zarea</taxon>
    </lineage>
</organism>
<protein>
    <submittedName>
        <fullName evidence="1">Uncharacterized protein</fullName>
    </submittedName>
</protein>
<sequence>MVKLHEAHGPIVRVGPNQLSFIASQAWKDIYGYRGTHGQTFQKDPVLLGPDLKKSEEGLTRADDSSHSRQRHIFSHAFSNKALTEQEPLVRGYVDTLIQRLYDHHAKHGDKQLEINHLFNFASFDIMADLTFGESLGMLKNGEYVPWVTYMLGYHQAVTLTIIFRTYPILNYIASWLQPRSSLEKRKKHIQYSIDQVERRLEREVNRADIWSLIMQHTNINQMSKWEMYSNARTFIGAGSETTAAVLCAATYFLLKHRAKLERLATEIRAVKDPLDLTITKLQNLEYLNACLQEALRLYPPSPNARNRITPPGGAAICGNWVPEGTLVGIPFFASQCSKTNFADPSDFAPERWLPEAAPKFQRDDKAAMQPFSMGPRNCLGRNLAWYEMRVILASIIWHFDLELAAPNFDWADQETNDGLVSAATTISGYMTISGYTTINGYMAIRP</sequence>
<evidence type="ECO:0000313" key="1">
    <source>
        <dbReference type="EMBL" id="KAJ2974445.1"/>
    </source>
</evidence>
<dbReference type="Proteomes" id="UP001143910">
    <property type="component" value="Unassembled WGS sequence"/>
</dbReference>
<reference evidence="1" key="1">
    <citation type="submission" date="2022-08" db="EMBL/GenBank/DDBJ databases">
        <title>Genome Sequence of Lecanicillium fungicola.</title>
        <authorList>
            <person name="Buettner E."/>
        </authorList>
    </citation>
    <scope>NUCLEOTIDE SEQUENCE</scope>
    <source>
        <strain evidence="1">Babe33</strain>
    </source>
</reference>
<gene>
    <name evidence="1" type="ORF">NQ176_g6052</name>
</gene>
<keyword evidence="2" id="KW-1185">Reference proteome</keyword>
<evidence type="ECO:0000313" key="2">
    <source>
        <dbReference type="Proteomes" id="UP001143910"/>
    </source>
</evidence>
<accession>A0ACC1N586</accession>
<comment type="caution">
    <text evidence="1">The sequence shown here is derived from an EMBL/GenBank/DDBJ whole genome shotgun (WGS) entry which is preliminary data.</text>
</comment>
<name>A0ACC1N586_9HYPO</name>
<dbReference type="EMBL" id="JANJQO010000828">
    <property type="protein sequence ID" value="KAJ2974445.1"/>
    <property type="molecule type" value="Genomic_DNA"/>
</dbReference>
<proteinExistence type="predicted"/>